<evidence type="ECO:0000256" key="4">
    <source>
        <dbReference type="ARBA" id="ARBA00022475"/>
    </source>
</evidence>
<evidence type="ECO:0000313" key="10">
    <source>
        <dbReference type="EMBL" id="MBP5855862.1"/>
    </source>
</evidence>
<keyword evidence="11" id="KW-1185">Reference proteome</keyword>
<accession>A0A8J7S5B9</accession>
<evidence type="ECO:0000256" key="8">
    <source>
        <dbReference type="RuleBase" id="RU363032"/>
    </source>
</evidence>
<dbReference type="PANTHER" id="PTHR30614:SF41">
    <property type="entry name" value="INNER MEMBRANE AMINO-ACID ABC TRANSPORTER PERMEASE PROTEIN YHDY"/>
    <property type="match status" value="1"/>
</dbReference>
<keyword evidence="5 8" id="KW-0812">Transmembrane</keyword>
<dbReference type="InterPro" id="IPR000515">
    <property type="entry name" value="MetI-like"/>
</dbReference>
<evidence type="ECO:0000256" key="7">
    <source>
        <dbReference type="ARBA" id="ARBA00023136"/>
    </source>
</evidence>
<proteinExistence type="inferred from homology"/>
<evidence type="ECO:0000256" key="1">
    <source>
        <dbReference type="ARBA" id="ARBA00004429"/>
    </source>
</evidence>
<keyword evidence="4" id="KW-1003">Cell membrane</keyword>
<gene>
    <name evidence="10" type="ORF">KAJ83_02500</name>
</gene>
<evidence type="ECO:0000259" key="9">
    <source>
        <dbReference type="PROSITE" id="PS50928"/>
    </source>
</evidence>
<sequence length="241" mass="26516">MVGFLLAYAALVIIYMSWGMDLTVQPTNTFGGLMLTLVLSVVAIGVSLPLGIVLALGRRAHTMPAVQMLCIGFIELVRAVPLITILFMAQFMLPLFLPEGVNFDNVVRALVGVSMFASAYMAEVVRGGLQAIPKGQFEAADSLGLNFFLKMRLIILPQALKIVIPGIVSTFIGLFKDTSLVSIIGLMDLLLIAKSSVTDSKWLGLEHEAYFFIALIYFVFCFGMSRYSIYLERKLHTGHKR</sequence>
<feature type="transmembrane region" description="Helical" evidence="8">
    <location>
        <begin position="209"/>
        <end position="229"/>
    </location>
</feature>
<feature type="transmembrane region" description="Helical" evidence="8">
    <location>
        <begin position="153"/>
        <end position="174"/>
    </location>
</feature>
<dbReference type="PROSITE" id="PS50928">
    <property type="entry name" value="ABC_TM1"/>
    <property type="match status" value="1"/>
</dbReference>
<comment type="subcellular location">
    <subcellularLocation>
        <location evidence="1">Cell inner membrane</location>
        <topology evidence="1">Multi-pass membrane protein</topology>
    </subcellularLocation>
    <subcellularLocation>
        <location evidence="8">Cell membrane</location>
        <topology evidence="8">Multi-pass membrane protein</topology>
    </subcellularLocation>
</comment>
<dbReference type="PANTHER" id="PTHR30614">
    <property type="entry name" value="MEMBRANE COMPONENT OF AMINO ACID ABC TRANSPORTER"/>
    <property type="match status" value="1"/>
</dbReference>
<evidence type="ECO:0000256" key="5">
    <source>
        <dbReference type="ARBA" id="ARBA00022692"/>
    </source>
</evidence>
<reference evidence="10" key="1">
    <citation type="submission" date="2021-04" db="EMBL/GenBank/DDBJ databases">
        <authorList>
            <person name="Zhang D.-C."/>
        </authorList>
    </citation>
    <scope>NUCLEOTIDE SEQUENCE</scope>
    <source>
        <strain evidence="10">CGMCC 1.15697</strain>
    </source>
</reference>
<dbReference type="InterPro" id="IPR035906">
    <property type="entry name" value="MetI-like_sf"/>
</dbReference>
<feature type="transmembrane region" description="Helical" evidence="8">
    <location>
        <begin position="105"/>
        <end position="125"/>
    </location>
</feature>
<comment type="caution">
    <text evidence="10">The sequence shown here is derived from an EMBL/GenBank/DDBJ whole genome shotgun (WGS) entry which is preliminary data.</text>
</comment>
<comment type="similarity">
    <text evidence="2">Belongs to the binding-protein-dependent transport system permease family. HisMQ subfamily.</text>
</comment>
<dbReference type="GO" id="GO:0043190">
    <property type="term" value="C:ATP-binding cassette (ABC) transporter complex"/>
    <property type="evidence" value="ECO:0007669"/>
    <property type="project" value="InterPro"/>
</dbReference>
<organism evidence="10 11">
    <name type="scientific">Marivibrio halodurans</name>
    <dbReference type="NCBI Taxonomy" id="2039722"/>
    <lineage>
        <taxon>Bacteria</taxon>
        <taxon>Pseudomonadati</taxon>
        <taxon>Pseudomonadota</taxon>
        <taxon>Alphaproteobacteria</taxon>
        <taxon>Rhodospirillales</taxon>
        <taxon>Rhodospirillaceae</taxon>
        <taxon>Marivibrio</taxon>
    </lineage>
</organism>
<evidence type="ECO:0000256" key="3">
    <source>
        <dbReference type="ARBA" id="ARBA00022448"/>
    </source>
</evidence>
<dbReference type="GO" id="GO:0006865">
    <property type="term" value="P:amino acid transport"/>
    <property type="evidence" value="ECO:0007669"/>
    <property type="project" value="TreeGrafter"/>
</dbReference>
<feature type="transmembrane region" description="Helical" evidence="8">
    <location>
        <begin position="68"/>
        <end position="93"/>
    </location>
</feature>
<dbReference type="InterPro" id="IPR043429">
    <property type="entry name" value="ArtM/GltK/GlnP/TcyL/YhdX-like"/>
</dbReference>
<dbReference type="EMBL" id="JAGMWN010000001">
    <property type="protein sequence ID" value="MBP5855862.1"/>
    <property type="molecule type" value="Genomic_DNA"/>
</dbReference>
<dbReference type="Gene3D" id="1.10.3720.10">
    <property type="entry name" value="MetI-like"/>
    <property type="match status" value="1"/>
</dbReference>
<dbReference type="InterPro" id="IPR010065">
    <property type="entry name" value="AA_ABC_transptr_permease_3TM"/>
</dbReference>
<keyword evidence="6 8" id="KW-1133">Transmembrane helix</keyword>
<feature type="transmembrane region" description="Helical" evidence="8">
    <location>
        <begin position="29"/>
        <end position="56"/>
    </location>
</feature>
<keyword evidence="7 8" id="KW-0472">Membrane</keyword>
<dbReference type="AlphaFoldDB" id="A0A8J7S5B9"/>
<evidence type="ECO:0000256" key="6">
    <source>
        <dbReference type="ARBA" id="ARBA00022989"/>
    </source>
</evidence>
<name>A0A8J7S5B9_9PROT</name>
<dbReference type="NCBIfam" id="TIGR01726">
    <property type="entry name" value="HEQRo_perm_3TM"/>
    <property type="match status" value="1"/>
</dbReference>
<dbReference type="CDD" id="cd06261">
    <property type="entry name" value="TM_PBP2"/>
    <property type="match status" value="1"/>
</dbReference>
<evidence type="ECO:0000313" key="11">
    <source>
        <dbReference type="Proteomes" id="UP000672602"/>
    </source>
</evidence>
<protein>
    <submittedName>
        <fullName evidence="10">Amino acid ABC transporter permease</fullName>
    </submittedName>
</protein>
<dbReference type="Proteomes" id="UP000672602">
    <property type="component" value="Unassembled WGS sequence"/>
</dbReference>
<dbReference type="GO" id="GO:0022857">
    <property type="term" value="F:transmembrane transporter activity"/>
    <property type="evidence" value="ECO:0007669"/>
    <property type="project" value="InterPro"/>
</dbReference>
<evidence type="ECO:0000256" key="2">
    <source>
        <dbReference type="ARBA" id="ARBA00010072"/>
    </source>
</evidence>
<dbReference type="SUPFAM" id="SSF161098">
    <property type="entry name" value="MetI-like"/>
    <property type="match status" value="1"/>
</dbReference>
<feature type="domain" description="ABC transmembrane type-1" evidence="9">
    <location>
        <begin position="33"/>
        <end position="228"/>
    </location>
</feature>
<keyword evidence="3 8" id="KW-0813">Transport</keyword>
<dbReference type="Pfam" id="PF00528">
    <property type="entry name" value="BPD_transp_1"/>
    <property type="match status" value="1"/>
</dbReference>